<reference evidence="2 3" key="1">
    <citation type="submission" date="2021-06" db="EMBL/GenBank/DDBJ databases">
        <title>Caerostris extrusa draft genome.</title>
        <authorList>
            <person name="Kono N."/>
            <person name="Arakawa K."/>
        </authorList>
    </citation>
    <scope>NUCLEOTIDE SEQUENCE [LARGE SCALE GENOMIC DNA]</scope>
</reference>
<protein>
    <submittedName>
        <fullName evidence="2">Uncharacterized protein</fullName>
    </submittedName>
</protein>
<accession>A0AAV4RQ10</accession>
<dbReference type="Proteomes" id="UP001054945">
    <property type="component" value="Unassembled WGS sequence"/>
</dbReference>
<feature type="region of interest" description="Disordered" evidence="1">
    <location>
        <begin position="1"/>
        <end position="124"/>
    </location>
</feature>
<dbReference type="EMBL" id="BPLR01008390">
    <property type="protein sequence ID" value="GIY24353.1"/>
    <property type="molecule type" value="Genomic_DNA"/>
</dbReference>
<name>A0AAV4RQ10_CAEEX</name>
<sequence>MKAQEALDAAATTDEEGEGEEEVTIGETAGDESRTDEAESDRPRRVEMQLGRHQVANVRPSVDEMGNPIDPGRLQRNVRSESVEETLESEPDTDVMGRNRRSGRKVHTKHRPPRQGHVRERKKTEDGHYCCVYLIKKH</sequence>
<evidence type="ECO:0000313" key="3">
    <source>
        <dbReference type="Proteomes" id="UP001054945"/>
    </source>
</evidence>
<feature type="compositionally biased region" description="Basic and acidic residues" evidence="1">
    <location>
        <begin position="31"/>
        <end position="47"/>
    </location>
</feature>
<feature type="compositionally biased region" description="Basic residues" evidence="1">
    <location>
        <begin position="98"/>
        <end position="121"/>
    </location>
</feature>
<feature type="compositionally biased region" description="Acidic residues" evidence="1">
    <location>
        <begin position="13"/>
        <end position="24"/>
    </location>
</feature>
<feature type="compositionally biased region" description="Acidic residues" evidence="1">
    <location>
        <begin position="83"/>
        <end position="93"/>
    </location>
</feature>
<keyword evidence="3" id="KW-1185">Reference proteome</keyword>
<organism evidence="2 3">
    <name type="scientific">Caerostris extrusa</name>
    <name type="common">Bark spider</name>
    <name type="synonym">Caerostris bankana</name>
    <dbReference type="NCBI Taxonomy" id="172846"/>
    <lineage>
        <taxon>Eukaryota</taxon>
        <taxon>Metazoa</taxon>
        <taxon>Ecdysozoa</taxon>
        <taxon>Arthropoda</taxon>
        <taxon>Chelicerata</taxon>
        <taxon>Arachnida</taxon>
        <taxon>Araneae</taxon>
        <taxon>Araneomorphae</taxon>
        <taxon>Entelegynae</taxon>
        <taxon>Araneoidea</taxon>
        <taxon>Araneidae</taxon>
        <taxon>Caerostris</taxon>
    </lineage>
</organism>
<comment type="caution">
    <text evidence="2">The sequence shown here is derived from an EMBL/GenBank/DDBJ whole genome shotgun (WGS) entry which is preliminary data.</text>
</comment>
<evidence type="ECO:0000256" key="1">
    <source>
        <dbReference type="SAM" id="MobiDB-lite"/>
    </source>
</evidence>
<gene>
    <name evidence="2" type="ORF">CEXT_384541</name>
</gene>
<evidence type="ECO:0000313" key="2">
    <source>
        <dbReference type="EMBL" id="GIY24353.1"/>
    </source>
</evidence>
<dbReference type="AlphaFoldDB" id="A0AAV4RQ10"/>
<proteinExistence type="predicted"/>